<name>A0A8H5GHJ9_9AGAR</name>
<dbReference type="AlphaFoldDB" id="A0A8H5GHJ9"/>
<reference evidence="1 2" key="1">
    <citation type="journal article" date="2020" name="ISME J.">
        <title>Uncovering the hidden diversity of litter-decomposition mechanisms in mushroom-forming fungi.</title>
        <authorList>
            <person name="Floudas D."/>
            <person name="Bentzer J."/>
            <person name="Ahren D."/>
            <person name="Johansson T."/>
            <person name="Persson P."/>
            <person name="Tunlid A."/>
        </authorList>
    </citation>
    <scope>NUCLEOTIDE SEQUENCE [LARGE SCALE GENOMIC DNA]</scope>
    <source>
        <strain evidence="1 2">CBS 406.79</strain>
    </source>
</reference>
<dbReference type="EMBL" id="JAACJN010000179">
    <property type="protein sequence ID" value="KAF5364875.1"/>
    <property type="molecule type" value="Genomic_DNA"/>
</dbReference>
<protein>
    <submittedName>
        <fullName evidence="1">Uncharacterized protein</fullName>
    </submittedName>
</protein>
<keyword evidence="2" id="KW-1185">Reference proteome</keyword>
<evidence type="ECO:0000313" key="2">
    <source>
        <dbReference type="Proteomes" id="UP000518752"/>
    </source>
</evidence>
<accession>A0A8H5GHJ9</accession>
<gene>
    <name evidence="1" type="ORF">D9757_013037</name>
</gene>
<sequence length="67" mass="7238">MNSMLASLNTRQYISSSSQKHTRGWQSIPPENLVLTAVSNPQMVANSTPKVNIDTALAEHYGGSGLH</sequence>
<proteinExistence type="predicted"/>
<evidence type="ECO:0000313" key="1">
    <source>
        <dbReference type="EMBL" id="KAF5364875.1"/>
    </source>
</evidence>
<dbReference type="Proteomes" id="UP000518752">
    <property type="component" value="Unassembled WGS sequence"/>
</dbReference>
<organism evidence="1 2">
    <name type="scientific">Collybiopsis confluens</name>
    <dbReference type="NCBI Taxonomy" id="2823264"/>
    <lineage>
        <taxon>Eukaryota</taxon>
        <taxon>Fungi</taxon>
        <taxon>Dikarya</taxon>
        <taxon>Basidiomycota</taxon>
        <taxon>Agaricomycotina</taxon>
        <taxon>Agaricomycetes</taxon>
        <taxon>Agaricomycetidae</taxon>
        <taxon>Agaricales</taxon>
        <taxon>Marasmiineae</taxon>
        <taxon>Omphalotaceae</taxon>
        <taxon>Collybiopsis</taxon>
    </lineage>
</organism>
<comment type="caution">
    <text evidence="1">The sequence shown here is derived from an EMBL/GenBank/DDBJ whole genome shotgun (WGS) entry which is preliminary data.</text>
</comment>